<dbReference type="InterPro" id="IPR000304">
    <property type="entry name" value="Pyrroline-COOH_reductase"/>
</dbReference>
<keyword evidence="17" id="KW-1185">Reference proteome</keyword>
<keyword evidence="5 9" id="KW-0641">Proline biosynthesis</keyword>
<feature type="binding site" evidence="11">
    <location>
        <position position="58"/>
    </location>
    <ligand>
        <name>NADPH</name>
        <dbReference type="ChEBI" id="CHEBI:57783"/>
    </ligand>
</feature>
<evidence type="ECO:0000256" key="2">
    <source>
        <dbReference type="ARBA" id="ARBA00005525"/>
    </source>
</evidence>
<dbReference type="GO" id="GO:0005737">
    <property type="term" value="C:cytoplasm"/>
    <property type="evidence" value="ECO:0007669"/>
    <property type="project" value="UniProtKB-SubCell"/>
</dbReference>
<dbReference type="InterPro" id="IPR029036">
    <property type="entry name" value="P5CR_dimer"/>
</dbReference>
<dbReference type="InterPro" id="IPR008927">
    <property type="entry name" value="6-PGluconate_DH-like_C_sf"/>
</dbReference>
<dbReference type="GO" id="GO:0055129">
    <property type="term" value="P:L-proline biosynthetic process"/>
    <property type="evidence" value="ECO:0007669"/>
    <property type="project" value="UniProtKB-UniRule"/>
</dbReference>
<evidence type="ECO:0000256" key="5">
    <source>
        <dbReference type="ARBA" id="ARBA00022650"/>
    </source>
</evidence>
<sequence length="271" mass="29050">MNKTIGFIGCGNMAGAIIGGLVSSGKVKGENVIASDGFSKGLENCKKKYGIRTSLNDNLTVAREADILFLAVKPNVYFNVIDEIKNDIKENVVIVTIAAAISMDSVKAGFGKEIKIVRTMPNTAAMIGESMTVACKNSLVTEEEMNEVMELLKSFGKAEFLEEKLMEAVIAVNGSSPAYIYMFLEAMGDGGVLAGIPRDKAYKMAAQAMIGSAKMLLETGKHPGELKDMVCSPAGTTIEAVYSLEKNNFRGTIIEAMEKCTEKSNQMAGKK</sequence>
<evidence type="ECO:0000256" key="6">
    <source>
        <dbReference type="ARBA" id="ARBA00022857"/>
    </source>
</evidence>
<comment type="similarity">
    <text evidence="2 9 12">Belongs to the pyrroline-5-carboxylate reductase family.</text>
</comment>
<dbReference type="EMBL" id="FOOE01000009">
    <property type="protein sequence ID" value="SFF75094.1"/>
    <property type="molecule type" value="Genomic_DNA"/>
</dbReference>
<organism evidence="16 17">
    <name type="scientific">Clostridium cadaveris</name>
    <dbReference type="NCBI Taxonomy" id="1529"/>
    <lineage>
        <taxon>Bacteria</taxon>
        <taxon>Bacillati</taxon>
        <taxon>Bacillota</taxon>
        <taxon>Clostridia</taxon>
        <taxon>Eubacteriales</taxon>
        <taxon>Clostridiaceae</taxon>
        <taxon>Clostridium</taxon>
    </lineage>
</organism>
<proteinExistence type="inferred from homology"/>
<reference evidence="15 18" key="2">
    <citation type="submission" date="2018-03" db="EMBL/GenBank/DDBJ databases">
        <title>The uncultured portion of the human microbiome is neutrally assembled.</title>
        <authorList>
            <person name="Jeraldo P."/>
            <person name="Boardman L."/>
            <person name="White B.A."/>
            <person name="Nelson H."/>
            <person name="Goldenfeld N."/>
            <person name="Chia N."/>
        </authorList>
    </citation>
    <scope>NUCLEOTIDE SEQUENCE [LARGE SCALE GENOMIC DNA]</scope>
    <source>
        <strain evidence="15">CIM:MAG 903</strain>
    </source>
</reference>
<evidence type="ECO:0000313" key="15">
    <source>
        <dbReference type="EMBL" id="PWL52410.1"/>
    </source>
</evidence>
<evidence type="ECO:0000256" key="11">
    <source>
        <dbReference type="PIRSR" id="PIRSR000193-1"/>
    </source>
</evidence>
<keyword evidence="7 9" id="KW-0560">Oxidoreductase</keyword>
<dbReference type="STRING" id="1529.SAMN04487885_10932"/>
<gene>
    <name evidence="9" type="primary">proC</name>
    <name evidence="15" type="ORF">DBY38_10780</name>
    <name evidence="16" type="ORF">SAMN04487885_10932</name>
</gene>
<name>A0A1I2L6Z3_9CLOT</name>
<comment type="catalytic activity">
    <reaction evidence="9 12">
        <text>L-proline + NADP(+) = (S)-1-pyrroline-5-carboxylate + NADPH + 2 H(+)</text>
        <dbReference type="Rhea" id="RHEA:14109"/>
        <dbReference type="ChEBI" id="CHEBI:15378"/>
        <dbReference type="ChEBI" id="CHEBI:17388"/>
        <dbReference type="ChEBI" id="CHEBI:57783"/>
        <dbReference type="ChEBI" id="CHEBI:58349"/>
        <dbReference type="ChEBI" id="CHEBI:60039"/>
        <dbReference type="EC" id="1.5.1.2"/>
    </reaction>
</comment>
<reference evidence="16 17" key="1">
    <citation type="submission" date="2016-10" db="EMBL/GenBank/DDBJ databases">
        <authorList>
            <person name="de Groot N.N."/>
        </authorList>
    </citation>
    <scope>NUCLEOTIDE SEQUENCE [LARGE SCALE GENOMIC DNA]</scope>
    <source>
        <strain evidence="16 17">NLAE-zl-G419</strain>
    </source>
</reference>
<keyword evidence="6 9" id="KW-0521">NADP</keyword>
<evidence type="ECO:0000256" key="7">
    <source>
        <dbReference type="ARBA" id="ARBA00023002"/>
    </source>
</evidence>
<dbReference type="SUPFAM" id="SSF51735">
    <property type="entry name" value="NAD(P)-binding Rossmann-fold domains"/>
    <property type="match status" value="1"/>
</dbReference>
<comment type="function">
    <text evidence="8 9">Catalyzes the reduction of 1-pyrroline-5-carboxylate (PCA) to L-proline.</text>
</comment>
<evidence type="ECO:0000256" key="3">
    <source>
        <dbReference type="ARBA" id="ARBA00022490"/>
    </source>
</evidence>
<dbReference type="GO" id="GO:0004735">
    <property type="term" value="F:pyrroline-5-carboxylate reductase activity"/>
    <property type="evidence" value="ECO:0007669"/>
    <property type="project" value="UniProtKB-UniRule"/>
</dbReference>
<feature type="domain" description="Pyrroline-5-carboxylate reductase dimerisation" evidence="14">
    <location>
        <begin position="163"/>
        <end position="267"/>
    </location>
</feature>
<dbReference type="Pfam" id="PF14748">
    <property type="entry name" value="P5CR_dimer"/>
    <property type="match status" value="1"/>
</dbReference>
<protein>
    <recommendedName>
        <fullName evidence="9 10">Pyrroline-5-carboxylate reductase</fullName>
        <shortName evidence="9">P5C reductase</shortName>
        <shortName evidence="9">P5CR</shortName>
        <ecNumber evidence="9 10">1.5.1.2</ecNumber>
    </recommendedName>
    <alternativeName>
        <fullName evidence="9">PCA reductase</fullName>
    </alternativeName>
</protein>
<dbReference type="Gene3D" id="1.10.3730.10">
    <property type="entry name" value="ProC C-terminal domain-like"/>
    <property type="match status" value="1"/>
</dbReference>
<dbReference type="Proteomes" id="UP000246114">
    <property type="component" value="Unassembled WGS sequence"/>
</dbReference>
<comment type="catalytic activity">
    <reaction evidence="9">
        <text>L-proline + NAD(+) = (S)-1-pyrroline-5-carboxylate + NADH + 2 H(+)</text>
        <dbReference type="Rhea" id="RHEA:14105"/>
        <dbReference type="ChEBI" id="CHEBI:15378"/>
        <dbReference type="ChEBI" id="CHEBI:17388"/>
        <dbReference type="ChEBI" id="CHEBI:57540"/>
        <dbReference type="ChEBI" id="CHEBI:57945"/>
        <dbReference type="ChEBI" id="CHEBI:60039"/>
        <dbReference type="EC" id="1.5.1.2"/>
    </reaction>
</comment>
<dbReference type="Proteomes" id="UP000182135">
    <property type="component" value="Unassembled WGS sequence"/>
</dbReference>
<evidence type="ECO:0000313" key="17">
    <source>
        <dbReference type="Proteomes" id="UP000182135"/>
    </source>
</evidence>
<dbReference type="Pfam" id="PF03807">
    <property type="entry name" value="F420_oxidored"/>
    <property type="match status" value="1"/>
</dbReference>
<dbReference type="PIRSF" id="PIRSF000193">
    <property type="entry name" value="Pyrrol-5-carb_rd"/>
    <property type="match status" value="1"/>
</dbReference>
<feature type="domain" description="Pyrroline-5-carboxylate reductase catalytic N-terminal" evidence="13">
    <location>
        <begin position="4"/>
        <end position="96"/>
    </location>
</feature>
<evidence type="ECO:0000313" key="16">
    <source>
        <dbReference type="EMBL" id="SFF75094.1"/>
    </source>
</evidence>
<dbReference type="AlphaFoldDB" id="A0A1I2L6Z3"/>
<evidence type="ECO:0000259" key="13">
    <source>
        <dbReference type="Pfam" id="PF03807"/>
    </source>
</evidence>
<evidence type="ECO:0000256" key="9">
    <source>
        <dbReference type="HAMAP-Rule" id="MF_01925"/>
    </source>
</evidence>
<dbReference type="PROSITE" id="PS00521">
    <property type="entry name" value="P5CR"/>
    <property type="match status" value="1"/>
</dbReference>
<feature type="binding site" evidence="11">
    <location>
        <begin position="71"/>
        <end position="74"/>
    </location>
    <ligand>
        <name>NADP(+)</name>
        <dbReference type="ChEBI" id="CHEBI:58349"/>
    </ligand>
</feature>
<comment type="pathway">
    <text evidence="9 12">Amino-acid biosynthesis; L-proline biosynthesis; L-proline from L-glutamate 5-semialdehyde: step 1/1.</text>
</comment>
<evidence type="ECO:0000256" key="1">
    <source>
        <dbReference type="ARBA" id="ARBA00004496"/>
    </source>
</evidence>
<evidence type="ECO:0000313" key="18">
    <source>
        <dbReference type="Proteomes" id="UP000246114"/>
    </source>
</evidence>
<dbReference type="InterPro" id="IPR036291">
    <property type="entry name" value="NAD(P)-bd_dom_sf"/>
</dbReference>
<dbReference type="eggNOG" id="COG0345">
    <property type="taxonomic scope" value="Bacteria"/>
</dbReference>
<dbReference type="EMBL" id="QAMZ01000049">
    <property type="protein sequence ID" value="PWL52410.1"/>
    <property type="molecule type" value="Genomic_DNA"/>
</dbReference>
<dbReference type="FunFam" id="1.10.3730.10:FF:000001">
    <property type="entry name" value="Pyrroline-5-carboxylate reductase"/>
    <property type="match status" value="1"/>
</dbReference>
<dbReference type="NCBIfam" id="TIGR00112">
    <property type="entry name" value="proC"/>
    <property type="match status" value="1"/>
</dbReference>
<feature type="binding site" evidence="11">
    <location>
        <begin position="8"/>
        <end position="13"/>
    </location>
    <ligand>
        <name>NADP(+)</name>
        <dbReference type="ChEBI" id="CHEBI:58349"/>
    </ligand>
</feature>
<dbReference type="UniPathway" id="UPA00098">
    <property type="reaction ID" value="UER00361"/>
</dbReference>
<dbReference type="EC" id="1.5.1.2" evidence="9 10"/>
<keyword evidence="3 9" id="KW-0963">Cytoplasm</keyword>
<dbReference type="OrthoDB" id="9805754at2"/>
<dbReference type="FunFam" id="3.40.50.720:FF:000190">
    <property type="entry name" value="Pyrroline-5-carboxylate reductase"/>
    <property type="match status" value="1"/>
</dbReference>
<evidence type="ECO:0000256" key="4">
    <source>
        <dbReference type="ARBA" id="ARBA00022605"/>
    </source>
</evidence>
<evidence type="ECO:0000259" key="14">
    <source>
        <dbReference type="Pfam" id="PF14748"/>
    </source>
</evidence>
<dbReference type="PANTHER" id="PTHR11645">
    <property type="entry name" value="PYRROLINE-5-CARBOXYLATE REDUCTASE"/>
    <property type="match status" value="1"/>
</dbReference>
<dbReference type="PANTHER" id="PTHR11645:SF0">
    <property type="entry name" value="PYRROLINE-5-CARBOXYLATE REDUCTASE 3"/>
    <property type="match status" value="1"/>
</dbReference>
<accession>A0A1I2L6Z3</accession>
<dbReference type="SUPFAM" id="SSF48179">
    <property type="entry name" value="6-phosphogluconate dehydrogenase C-terminal domain-like"/>
    <property type="match status" value="1"/>
</dbReference>
<comment type="subcellular location">
    <subcellularLocation>
        <location evidence="1 9">Cytoplasm</location>
    </subcellularLocation>
</comment>
<dbReference type="InterPro" id="IPR053790">
    <property type="entry name" value="P5CR-like_CS"/>
</dbReference>
<dbReference type="Gene3D" id="3.40.50.720">
    <property type="entry name" value="NAD(P)-binding Rossmann-like Domain"/>
    <property type="match status" value="1"/>
</dbReference>
<dbReference type="HAMAP" id="MF_01925">
    <property type="entry name" value="P5C_reductase"/>
    <property type="match status" value="1"/>
</dbReference>
<dbReference type="InterPro" id="IPR028939">
    <property type="entry name" value="P5C_Rdtase_cat_N"/>
</dbReference>
<dbReference type="RefSeq" id="WP_027637613.1">
    <property type="nucleotide sequence ID" value="NZ_BAAACD010000005.1"/>
</dbReference>
<evidence type="ECO:0000256" key="8">
    <source>
        <dbReference type="ARBA" id="ARBA00058118"/>
    </source>
</evidence>
<evidence type="ECO:0000256" key="12">
    <source>
        <dbReference type="RuleBase" id="RU003903"/>
    </source>
</evidence>
<keyword evidence="4 9" id="KW-0028">Amino-acid biosynthesis</keyword>
<evidence type="ECO:0000256" key="10">
    <source>
        <dbReference type="NCBIfam" id="TIGR00112"/>
    </source>
</evidence>